<evidence type="ECO:0000313" key="1">
    <source>
        <dbReference type="EMBL" id="CAB4682655.1"/>
    </source>
</evidence>
<sequence>MCIGASTEIGAAGAGPYAPEPGASAGGTTMISRDENFSGSRAIFVTMSYVVGNQEPPHLSVCAMGHCSRRSSQISNGFSMYSLLKMSYSLVQSIVSLMAAPFVGFPYGENNSPLGVTPATGIRFPHVKP</sequence>
<accession>A0A6J6ND23</accession>
<dbReference type="AlphaFoldDB" id="A0A6J6ND23"/>
<gene>
    <name evidence="1" type="ORF">UFOPK2295_01510</name>
</gene>
<organism evidence="1">
    <name type="scientific">freshwater metagenome</name>
    <dbReference type="NCBI Taxonomy" id="449393"/>
    <lineage>
        <taxon>unclassified sequences</taxon>
        <taxon>metagenomes</taxon>
        <taxon>ecological metagenomes</taxon>
    </lineage>
</organism>
<dbReference type="EMBL" id="CAEZWV010000041">
    <property type="protein sequence ID" value="CAB4682655.1"/>
    <property type="molecule type" value="Genomic_DNA"/>
</dbReference>
<protein>
    <submittedName>
        <fullName evidence="1">Unannotated protein</fullName>
    </submittedName>
</protein>
<proteinExistence type="predicted"/>
<name>A0A6J6ND23_9ZZZZ</name>
<reference evidence="1" key="1">
    <citation type="submission" date="2020-05" db="EMBL/GenBank/DDBJ databases">
        <authorList>
            <person name="Chiriac C."/>
            <person name="Salcher M."/>
            <person name="Ghai R."/>
            <person name="Kavagutti S V."/>
        </authorList>
    </citation>
    <scope>NUCLEOTIDE SEQUENCE</scope>
</reference>